<accession>A0A0V0HJL8</accession>
<evidence type="ECO:0000313" key="1">
    <source>
        <dbReference type="EMBL" id="JAP20461.1"/>
    </source>
</evidence>
<reference evidence="1" key="1">
    <citation type="submission" date="2015-12" db="EMBL/GenBank/DDBJ databases">
        <title>Gene expression during late stages of embryo sac development: a critical building block for successful pollen-pistil interactions.</title>
        <authorList>
            <person name="Liu Y."/>
            <person name="Joly V."/>
            <person name="Sabar M."/>
            <person name="Matton D.P."/>
        </authorList>
    </citation>
    <scope>NUCLEOTIDE SEQUENCE</scope>
</reference>
<dbReference type="AlphaFoldDB" id="A0A0V0HJL8"/>
<sequence length="96" mass="11340">MIYRADNKTWIGRSLVHDEKYRFNCFLFFWFPTRCPEPTLELRLNPDRALQGPFGGGAPNKIFSIPRARTRDLWLRVKHSHQCNLFEVMPGRSITC</sequence>
<name>A0A0V0HJL8_SOLCH</name>
<dbReference type="EMBL" id="GEDG01018827">
    <property type="protein sequence ID" value="JAP20461.1"/>
    <property type="molecule type" value="Transcribed_RNA"/>
</dbReference>
<proteinExistence type="predicted"/>
<organism evidence="1">
    <name type="scientific">Solanum chacoense</name>
    <name type="common">Chaco potato</name>
    <dbReference type="NCBI Taxonomy" id="4108"/>
    <lineage>
        <taxon>Eukaryota</taxon>
        <taxon>Viridiplantae</taxon>
        <taxon>Streptophyta</taxon>
        <taxon>Embryophyta</taxon>
        <taxon>Tracheophyta</taxon>
        <taxon>Spermatophyta</taxon>
        <taxon>Magnoliopsida</taxon>
        <taxon>eudicotyledons</taxon>
        <taxon>Gunneridae</taxon>
        <taxon>Pentapetalae</taxon>
        <taxon>asterids</taxon>
        <taxon>lamiids</taxon>
        <taxon>Solanales</taxon>
        <taxon>Solanaceae</taxon>
        <taxon>Solanoideae</taxon>
        <taxon>Solaneae</taxon>
        <taxon>Solanum</taxon>
    </lineage>
</organism>
<protein>
    <submittedName>
        <fullName evidence="1">Putative ovule protein</fullName>
    </submittedName>
</protein>